<dbReference type="InterPro" id="IPR035906">
    <property type="entry name" value="MetI-like_sf"/>
</dbReference>
<reference evidence="8 9" key="1">
    <citation type="submission" date="2017-05" db="EMBL/GenBank/DDBJ databases">
        <title>Full genome sequence of Pseudorhodoplanes sinuspersici.</title>
        <authorList>
            <person name="Dastgheib S.M.M."/>
            <person name="Shavandi M."/>
            <person name="Tirandaz H."/>
        </authorList>
    </citation>
    <scope>NUCLEOTIDE SEQUENCE [LARGE SCALE GENOMIC DNA]</scope>
    <source>
        <strain evidence="8 9">RIPI110</strain>
    </source>
</reference>
<comment type="similarity">
    <text evidence="7">Belongs to the binding-protein-dependent transport system permease family.</text>
</comment>
<dbReference type="KEGG" id="psin:CAK95_00980"/>
<feature type="transmembrane region" description="Helical" evidence="7">
    <location>
        <begin position="218"/>
        <end position="239"/>
    </location>
</feature>
<keyword evidence="3" id="KW-1003">Cell membrane</keyword>
<dbReference type="Pfam" id="PF00528">
    <property type="entry name" value="BPD_transp_1"/>
    <property type="match status" value="1"/>
</dbReference>
<dbReference type="Proteomes" id="UP000194137">
    <property type="component" value="Chromosome"/>
</dbReference>
<keyword evidence="2 7" id="KW-0813">Transport</keyword>
<feature type="transmembrane region" description="Helical" evidence="7">
    <location>
        <begin position="30"/>
        <end position="52"/>
    </location>
</feature>
<evidence type="ECO:0000256" key="7">
    <source>
        <dbReference type="RuleBase" id="RU363032"/>
    </source>
</evidence>
<dbReference type="Gene3D" id="1.10.3720.10">
    <property type="entry name" value="MetI-like"/>
    <property type="match status" value="1"/>
</dbReference>
<evidence type="ECO:0000256" key="2">
    <source>
        <dbReference type="ARBA" id="ARBA00022448"/>
    </source>
</evidence>
<dbReference type="OrthoDB" id="7939379at2"/>
<dbReference type="PANTHER" id="PTHR30193:SF37">
    <property type="entry name" value="INNER MEMBRANE ABC TRANSPORTER PERMEASE PROTEIN YCJO"/>
    <property type="match status" value="1"/>
</dbReference>
<evidence type="ECO:0000256" key="5">
    <source>
        <dbReference type="ARBA" id="ARBA00022989"/>
    </source>
</evidence>
<evidence type="ECO:0000256" key="3">
    <source>
        <dbReference type="ARBA" id="ARBA00022475"/>
    </source>
</evidence>
<gene>
    <name evidence="8" type="ORF">CAK95_00980</name>
</gene>
<dbReference type="PROSITE" id="PS50928">
    <property type="entry name" value="ABC_TM1"/>
    <property type="match status" value="1"/>
</dbReference>
<dbReference type="PANTHER" id="PTHR30193">
    <property type="entry name" value="ABC TRANSPORTER PERMEASE PROTEIN"/>
    <property type="match status" value="1"/>
</dbReference>
<dbReference type="CDD" id="cd06261">
    <property type="entry name" value="TM_PBP2"/>
    <property type="match status" value="1"/>
</dbReference>
<evidence type="ECO:0000256" key="6">
    <source>
        <dbReference type="ARBA" id="ARBA00023136"/>
    </source>
</evidence>
<protein>
    <submittedName>
        <fullName evidence="8">Uncharacterized protein</fullName>
    </submittedName>
</protein>
<name>A0A1W6ZKH0_9HYPH</name>
<dbReference type="STRING" id="1235591.CAK95_00980"/>
<keyword evidence="6 7" id="KW-0472">Membrane</keyword>
<dbReference type="SUPFAM" id="SSF160964">
    <property type="entry name" value="MalF N-terminal region-like"/>
    <property type="match status" value="1"/>
</dbReference>
<keyword evidence="9" id="KW-1185">Reference proteome</keyword>
<keyword evidence="4 7" id="KW-0812">Transmembrane</keyword>
<proteinExistence type="inferred from homology"/>
<dbReference type="EMBL" id="CP021112">
    <property type="protein sequence ID" value="ARP97812.1"/>
    <property type="molecule type" value="Genomic_DNA"/>
</dbReference>
<organism evidence="8 9">
    <name type="scientific">Pseudorhodoplanes sinuspersici</name>
    <dbReference type="NCBI Taxonomy" id="1235591"/>
    <lineage>
        <taxon>Bacteria</taxon>
        <taxon>Pseudomonadati</taxon>
        <taxon>Pseudomonadota</taxon>
        <taxon>Alphaproteobacteria</taxon>
        <taxon>Hyphomicrobiales</taxon>
        <taxon>Pseudorhodoplanes</taxon>
    </lineage>
</organism>
<dbReference type="InterPro" id="IPR000515">
    <property type="entry name" value="MetI-like"/>
</dbReference>
<dbReference type="GO" id="GO:0005886">
    <property type="term" value="C:plasma membrane"/>
    <property type="evidence" value="ECO:0007669"/>
    <property type="project" value="UniProtKB-SubCell"/>
</dbReference>
<evidence type="ECO:0000256" key="4">
    <source>
        <dbReference type="ARBA" id="ARBA00022692"/>
    </source>
</evidence>
<comment type="subcellular location">
    <subcellularLocation>
        <location evidence="1 7">Cell membrane</location>
        <topology evidence="1 7">Multi-pass membrane protein</topology>
    </subcellularLocation>
</comment>
<feature type="transmembrane region" description="Helical" evidence="7">
    <location>
        <begin position="91"/>
        <end position="110"/>
    </location>
</feature>
<accession>A0A1W6ZKH0</accession>
<feature type="transmembrane region" description="Helical" evidence="7">
    <location>
        <begin position="277"/>
        <end position="297"/>
    </location>
</feature>
<dbReference type="RefSeq" id="WP_086086132.1">
    <property type="nucleotide sequence ID" value="NZ_CP021112.1"/>
</dbReference>
<feature type="transmembrane region" description="Helical" evidence="7">
    <location>
        <begin position="171"/>
        <end position="198"/>
    </location>
</feature>
<dbReference type="SUPFAM" id="SSF161098">
    <property type="entry name" value="MetI-like"/>
    <property type="match status" value="1"/>
</dbReference>
<keyword evidence="5 7" id="KW-1133">Transmembrane helix</keyword>
<dbReference type="InterPro" id="IPR051393">
    <property type="entry name" value="ABC_transporter_permease"/>
</dbReference>
<dbReference type="GO" id="GO:0055085">
    <property type="term" value="P:transmembrane transport"/>
    <property type="evidence" value="ECO:0007669"/>
    <property type="project" value="InterPro"/>
</dbReference>
<evidence type="ECO:0000313" key="9">
    <source>
        <dbReference type="Proteomes" id="UP000194137"/>
    </source>
</evidence>
<evidence type="ECO:0000256" key="1">
    <source>
        <dbReference type="ARBA" id="ARBA00004651"/>
    </source>
</evidence>
<sequence>MTTTSTIALSTSNAQTKRETSVPLIASPFYLAPAFILLAVFFLLPAAATIVISFTDWSLSGKPVSFVGLQTYRELLTSDDFQISLLNTLKLNLFVIPTSFIVALLLALAIHNSAKAAPFWQTVYFLPVTTTLVAMAFVWQWVLHPEIGVVAWVLTHLGFSPINWLNDRSLVLYTIGFISLWQLVGYYTVLFLAGLMAIPRSLYEAAEVDGARRSFDRFLHVTWPMLGPTALFVFIITVIKSFQIFDVVRALTRGGPNKASEIILHTLYQEGFVFFRMGRAAAIATLFFLVMLALTLWQMRLLDRRVHYG</sequence>
<evidence type="ECO:0000313" key="8">
    <source>
        <dbReference type="EMBL" id="ARP97812.1"/>
    </source>
</evidence>
<feature type="transmembrane region" description="Helical" evidence="7">
    <location>
        <begin position="122"/>
        <end position="142"/>
    </location>
</feature>
<dbReference type="AlphaFoldDB" id="A0A1W6ZKH0"/>